<accession>A0ABS7KUV6</accession>
<gene>
    <name evidence="2" type="ORF">K5V21_03105</name>
</gene>
<evidence type="ECO:0000256" key="1">
    <source>
        <dbReference type="SAM" id="Phobius"/>
    </source>
</evidence>
<keyword evidence="1" id="KW-0812">Transmembrane</keyword>
<comment type="caution">
    <text evidence="2">The sequence shown here is derived from an EMBL/GenBank/DDBJ whole genome shotgun (WGS) entry which is preliminary data.</text>
</comment>
<keyword evidence="1" id="KW-1133">Transmembrane helix</keyword>
<sequence length="167" mass="18715">MIFLKKHKKIIGGILVVAVLIGSITFIKVLNKSNEEENKSKRVEDDINDEYRHVKAKGNLIKKSFDGSFLNPIVTLAEESPSFKIEIDGLKKDDKPMIINTFTGDTVEMKNEGGGKFSLDMSMEVSKDYAVLLNNRLIGATRVVPGYDKINVEEVYNDAIKRLTCAF</sequence>
<evidence type="ECO:0000313" key="2">
    <source>
        <dbReference type="EMBL" id="MBY0754437.1"/>
    </source>
</evidence>
<keyword evidence="1" id="KW-0472">Membrane</keyword>
<name>A0ABS7KUV6_CLOSR</name>
<dbReference type="EMBL" id="JAIKTU010000002">
    <property type="protein sequence ID" value="MBY0754437.1"/>
    <property type="molecule type" value="Genomic_DNA"/>
</dbReference>
<dbReference type="RefSeq" id="WP_221859044.1">
    <property type="nucleotide sequence ID" value="NZ_JAIKTU010000002.1"/>
</dbReference>
<organism evidence="2 3">
    <name type="scientific">Clostridium sardiniense</name>
    <name type="common">Clostridium absonum</name>
    <dbReference type="NCBI Taxonomy" id="29369"/>
    <lineage>
        <taxon>Bacteria</taxon>
        <taxon>Bacillati</taxon>
        <taxon>Bacillota</taxon>
        <taxon>Clostridia</taxon>
        <taxon>Eubacteriales</taxon>
        <taxon>Clostridiaceae</taxon>
        <taxon>Clostridium</taxon>
    </lineage>
</organism>
<protein>
    <submittedName>
        <fullName evidence="2">Uncharacterized protein</fullName>
    </submittedName>
</protein>
<evidence type="ECO:0000313" key="3">
    <source>
        <dbReference type="Proteomes" id="UP001299068"/>
    </source>
</evidence>
<reference evidence="2 3" key="1">
    <citation type="journal article" date="2021" name="Cell Host Microbe">
        <title>in vivo commensal control of Clostridioides difficile virulence.</title>
        <authorList>
            <person name="Girinathan B.P."/>
            <person name="Dibenedetto N."/>
            <person name="Worley J.N."/>
            <person name="Peltier J."/>
            <person name="Arrieta-Ortiz M.L."/>
            <person name="Rupa Christinal Immanuel S."/>
            <person name="Lavin R."/>
            <person name="Delaney M.L."/>
            <person name="Cummins C."/>
            <person name="Hoffmann M."/>
            <person name="Luo Y."/>
            <person name="Gonzalez-Escalona N."/>
            <person name="Allard M."/>
            <person name="Onderdonk A.B."/>
            <person name="Gerber G.K."/>
            <person name="Sonenshein A.L."/>
            <person name="Baliga N."/>
            <person name="Dupuy B."/>
            <person name="Bry L."/>
        </authorList>
    </citation>
    <scope>NUCLEOTIDE SEQUENCE [LARGE SCALE GENOMIC DNA]</scope>
    <source>
        <strain evidence="2 3">DSM 599</strain>
    </source>
</reference>
<proteinExistence type="predicted"/>
<keyword evidence="3" id="KW-1185">Reference proteome</keyword>
<feature type="transmembrane region" description="Helical" evidence="1">
    <location>
        <begin position="12"/>
        <end position="30"/>
    </location>
</feature>
<dbReference type="Proteomes" id="UP001299068">
    <property type="component" value="Unassembled WGS sequence"/>
</dbReference>